<accession>H5Y4Y4</accession>
<reference evidence="1 2" key="1">
    <citation type="submission" date="2011-11" db="EMBL/GenBank/DDBJ databases">
        <title>The Noncontiguous Finished genome of Desulfosporosinus youngiae DSM 17734.</title>
        <authorList>
            <consortium name="US DOE Joint Genome Institute (JGI-PGF)"/>
            <person name="Lucas S."/>
            <person name="Han J."/>
            <person name="Lapidus A."/>
            <person name="Cheng J.-F."/>
            <person name="Goodwin L."/>
            <person name="Pitluck S."/>
            <person name="Peters L."/>
            <person name="Ovchinnikova G."/>
            <person name="Lu M."/>
            <person name="Land M.L."/>
            <person name="Hauser L."/>
            <person name="Pester M."/>
            <person name="Spring S."/>
            <person name="Ollivier B."/>
            <person name="Rattei T."/>
            <person name="Klenk H.-P."/>
            <person name="Wagner M."/>
            <person name="Loy A."/>
            <person name="Woyke T.J."/>
        </authorList>
    </citation>
    <scope>NUCLEOTIDE SEQUENCE [LARGE SCALE GENOMIC DNA]</scope>
    <source>
        <strain evidence="1 2">DSM 17734</strain>
    </source>
</reference>
<dbReference type="AlphaFoldDB" id="H5Y4Y4"/>
<dbReference type="eggNOG" id="COG3064">
    <property type="taxonomic scope" value="Bacteria"/>
</dbReference>
<dbReference type="OrthoDB" id="1793045at2"/>
<name>H5Y4Y4_9FIRM</name>
<sequence length="246" mass="28338">MEAFYHNDPRIEEWVQQVIEKVFSTCLLTGEDAEAEYHNGCKNVANLTSLLKEFSMLPSEYLADGLHQILEQQLPDSRVINNFPEFRETMNRMLIDGMSKAIDTQWEDVIPIPALAPIHNHISEETIIDDSSEHKAVITQDQLNDPIDSGVKRLSDVSENTDRLSLALNYVFPNTPVDWNVNVLGCDFLARVDDILICRYDSANPCQTETFKKNGWKVLLCQEEDLFYPRRLERQLKNIRRLGRPS</sequence>
<dbReference type="Proteomes" id="UP000005104">
    <property type="component" value="Chromosome"/>
</dbReference>
<dbReference type="STRING" id="768710.DesyoDRAFT_2973"/>
<evidence type="ECO:0000313" key="2">
    <source>
        <dbReference type="Proteomes" id="UP000005104"/>
    </source>
</evidence>
<evidence type="ECO:0000313" key="1">
    <source>
        <dbReference type="EMBL" id="EHQ90019.1"/>
    </source>
</evidence>
<dbReference type="HOGENOM" id="CLU_914404_0_0_9"/>
<dbReference type="RefSeq" id="WP_007784217.1">
    <property type="nucleotide sequence ID" value="NZ_CM001441.1"/>
</dbReference>
<dbReference type="EMBL" id="CM001441">
    <property type="protein sequence ID" value="EHQ90019.1"/>
    <property type="molecule type" value="Genomic_DNA"/>
</dbReference>
<gene>
    <name evidence="1" type="ORF">DesyoDRAFT_2973</name>
</gene>
<organism evidence="1 2">
    <name type="scientific">Desulfosporosinus youngiae DSM 17734</name>
    <dbReference type="NCBI Taxonomy" id="768710"/>
    <lineage>
        <taxon>Bacteria</taxon>
        <taxon>Bacillati</taxon>
        <taxon>Bacillota</taxon>
        <taxon>Clostridia</taxon>
        <taxon>Eubacteriales</taxon>
        <taxon>Desulfitobacteriaceae</taxon>
        <taxon>Desulfosporosinus</taxon>
    </lineage>
</organism>
<keyword evidence="2" id="KW-1185">Reference proteome</keyword>
<proteinExistence type="predicted"/>
<protein>
    <submittedName>
        <fullName evidence="1">Uncharacterized protein</fullName>
    </submittedName>
</protein>